<evidence type="ECO:0000256" key="9">
    <source>
        <dbReference type="ARBA" id="ARBA00022786"/>
    </source>
</evidence>
<feature type="repeat" description="RCC1" evidence="12">
    <location>
        <begin position="4416"/>
        <end position="4467"/>
    </location>
</feature>
<dbReference type="SUPFAM" id="SSF56204">
    <property type="entry name" value="Hect, E3 ligase catalytic domain"/>
    <property type="match status" value="1"/>
</dbReference>
<feature type="region of interest" description="Disordered" evidence="13">
    <location>
        <begin position="2939"/>
        <end position="3058"/>
    </location>
</feature>
<feature type="repeat" description="RCC1" evidence="12">
    <location>
        <begin position="635"/>
        <end position="685"/>
    </location>
</feature>
<feature type="repeat" description="RCC1" evidence="12">
    <location>
        <begin position="686"/>
        <end position="738"/>
    </location>
</feature>
<comment type="catalytic activity">
    <reaction evidence="1">
        <text>S-ubiquitinyl-[E2 ubiquitin-conjugating enzyme]-L-cysteine + [acceptor protein]-L-lysine = [E2 ubiquitin-conjugating enzyme]-L-cysteine + N(6)-ubiquitinyl-[acceptor protein]-L-lysine.</text>
        <dbReference type="EC" id="2.3.2.26"/>
    </reaction>
</comment>
<dbReference type="SUPFAM" id="SSF49899">
    <property type="entry name" value="Concanavalin A-like lectins/glucanases"/>
    <property type="match status" value="1"/>
</dbReference>
<feature type="repeat" description="WD" evidence="11">
    <location>
        <begin position="4062"/>
        <end position="4103"/>
    </location>
</feature>
<feature type="compositionally biased region" description="Low complexity" evidence="13">
    <location>
        <begin position="2006"/>
        <end position="2016"/>
    </location>
</feature>
<dbReference type="PROSITE" id="PS50188">
    <property type="entry name" value="B302_SPRY"/>
    <property type="match status" value="1"/>
</dbReference>
<dbReference type="SMART" id="SM00119">
    <property type="entry name" value="HECTc"/>
    <property type="match status" value="1"/>
</dbReference>
<dbReference type="SUPFAM" id="SSF50978">
    <property type="entry name" value="WD40 repeat-like"/>
    <property type="match status" value="1"/>
</dbReference>
<dbReference type="InterPro" id="IPR001680">
    <property type="entry name" value="WD40_rpt"/>
</dbReference>
<feature type="repeat" description="RCC1" evidence="12">
    <location>
        <begin position="4572"/>
        <end position="4623"/>
    </location>
</feature>
<evidence type="ECO:0000259" key="15">
    <source>
        <dbReference type="PROSITE" id="PS50237"/>
    </source>
</evidence>
<evidence type="ECO:0000256" key="7">
    <source>
        <dbReference type="ARBA" id="ARBA00022679"/>
    </source>
</evidence>
<dbReference type="OrthoDB" id="239701at2759"/>
<dbReference type="EnsemblMetazoa" id="XM_030976865">
    <property type="protein sequence ID" value="XP_030832725"/>
    <property type="gene ID" value="LOC592238"/>
</dbReference>
<dbReference type="InterPro" id="IPR013320">
    <property type="entry name" value="ConA-like_dom_sf"/>
</dbReference>
<protein>
    <recommendedName>
        <fullName evidence="4">HECT-type E3 ubiquitin transferase</fullName>
        <ecNumber evidence="4">2.3.2.26</ecNumber>
    </recommendedName>
</protein>
<keyword evidence="9 10" id="KW-0833">Ubl conjugation pathway</keyword>
<feature type="region of interest" description="Disordered" evidence="13">
    <location>
        <begin position="3642"/>
        <end position="3661"/>
    </location>
</feature>
<feature type="region of interest" description="Disordered" evidence="13">
    <location>
        <begin position="2570"/>
        <end position="2628"/>
    </location>
</feature>
<keyword evidence="17" id="KW-1185">Reference proteome</keyword>
<keyword evidence="5" id="KW-0963">Cytoplasm</keyword>
<dbReference type="Proteomes" id="UP000007110">
    <property type="component" value="Unassembled WGS sequence"/>
</dbReference>
<dbReference type="InterPro" id="IPR009091">
    <property type="entry name" value="RCC1/BLIP-II"/>
</dbReference>
<dbReference type="SUPFAM" id="SSF50985">
    <property type="entry name" value="RCC1/BLIP-II"/>
    <property type="match status" value="4"/>
</dbReference>
<dbReference type="PROSITE" id="PS50237">
    <property type="entry name" value="HECT"/>
    <property type="match status" value="1"/>
</dbReference>
<feature type="compositionally biased region" description="Basic and acidic residues" evidence="13">
    <location>
        <begin position="2519"/>
        <end position="2557"/>
    </location>
</feature>
<feature type="compositionally biased region" description="Basic and acidic residues" evidence="13">
    <location>
        <begin position="2285"/>
        <end position="2302"/>
    </location>
</feature>
<dbReference type="InterPro" id="IPR051625">
    <property type="entry name" value="Signaling_Regulatory_Domain"/>
</dbReference>
<evidence type="ECO:0000256" key="1">
    <source>
        <dbReference type="ARBA" id="ARBA00000885"/>
    </source>
</evidence>
<feature type="repeat" description="RCC1" evidence="12">
    <location>
        <begin position="4468"/>
        <end position="4518"/>
    </location>
</feature>
<dbReference type="Pfam" id="PF00400">
    <property type="entry name" value="WD40"/>
    <property type="match status" value="3"/>
</dbReference>
<dbReference type="PANTHER" id="PTHR22872:SF6">
    <property type="entry name" value="E3 UBIQUITIN-PROTEIN LIGASE HERC1-RELATED"/>
    <property type="match status" value="1"/>
</dbReference>
<dbReference type="InterPro" id="IPR036322">
    <property type="entry name" value="WD40_repeat_dom_sf"/>
</dbReference>
<evidence type="ECO:0000259" key="14">
    <source>
        <dbReference type="PROSITE" id="PS50188"/>
    </source>
</evidence>
<dbReference type="FunFam" id="3.30.2410.10:FF:000006">
    <property type="entry name" value="probable E3 ubiquitin-protein ligase HERC1 isoform X2"/>
    <property type="match status" value="1"/>
</dbReference>
<dbReference type="GeneID" id="592238"/>
<feature type="compositionally biased region" description="Low complexity" evidence="13">
    <location>
        <begin position="3038"/>
        <end position="3052"/>
    </location>
</feature>
<feature type="repeat" description="RCC1" evidence="12">
    <location>
        <begin position="4624"/>
        <end position="4675"/>
    </location>
</feature>
<dbReference type="InterPro" id="IPR000569">
    <property type="entry name" value="HECT_dom"/>
</dbReference>
<dbReference type="PROSITE" id="PS00626">
    <property type="entry name" value="RCC1_2"/>
    <property type="match status" value="3"/>
</dbReference>
<dbReference type="InterPro" id="IPR003877">
    <property type="entry name" value="SPRY_dom"/>
</dbReference>
<dbReference type="Gene3D" id="2.130.10.30">
    <property type="entry name" value="Regulator of chromosome condensation 1/beta-lactamase-inhibitor protein II"/>
    <property type="match status" value="2"/>
</dbReference>
<proteinExistence type="predicted"/>
<dbReference type="InterPro" id="IPR035768">
    <property type="entry name" value="SPRY_HERC1"/>
</dbReference>
<feature type="region of interest" description="Disordered" evidence="13">
    <location>
        <begin position="1477"/>
        <end position="1536"/>
    </location>
</feature>
<dbReference type="FunFam" id="2.60.120.920:FF:000015">
    <property type="entry name" value="LOW QUALITY PROTEIN: probable E3 ubiquitin-protein ligase HERC1"/>
    <property type="match status" value="1"/>
</dbReference>
<feature type="compositionally biased region" description="Low complexity" evidence="13">
    <location>
        <begin position="2661"/>
        <end position="2685"/>
    </location>
</feature>
<sequence length="5175" mass="561411">MSIMTANLPVKLKWMEHMNASWVAEDWAKIASRDGVMELYSRLITNKEIIGAPRHTLHLQGPQLPDFERETPSTEEQEHFLELLLGTQLGLARSVCTDSPFSVTLRKRLLVLRRIFHSVSSKYHDCEKVKQQQKLQQAQSRTVEEKSSGQWAHFGTDALIEMGVRTSLTLLFALLRQNWMQPPATGAPHLCNDVLHTAKDVVISLPPLSLANESKIPPLGTECLKQVTSFLKSVTMPTSGADLMGKRVACELVLGLASQRGSLQHLLDWVEMAVGASTAAATQGLMQGQDGPEQNSCISYDYFMSVLGQMRKATGSSAERGSVLSEMQSTQGLCPLYQAALCLIEEVARLASEYARTCISPDDKKPNSLVVSENSEVFVWGSNSSHQLAEGSQEKILLPKMAISFAESQQIEAGQYCTFVISSDGSVRACGKGSYGRLGLGDSNNQTQLKKLNFDNSIITRISSSKGSDGHTLALTSEGQVFSWGDGDYGKLGHGNTLTQKYPKVILGVLMGKVVVCISAGYRHSACVTDDGQLYTWGEGDYGRLGHGDSNSRNVPTLVKDVSNVGKVVCGSSHTIAVSQDSRTVWSFGGGDNGKLGHGDTNRIYKPKIIESLIGLFIKKVGCGSQSSLALTSTGQVYAWGHGACLGCGSSEAISLRPKLVEDLQFTRIVDIACGDSHCLALTHDNEVYGWGNNAMGQCGQGHTTSPITRVKKVASLEGVTIHQISAGTSHSVAWTALPSDRQVVAWHRPFCVDLQEGTFSHLRSFIEHYCEGFNGTQPPPPFPTAREHQQFVLLCLKLLCTHLQLALAGGLTASVLGNQARPLRHLLFRLIDANTPASIQKAVSDTLSIGAPLLLPPLRERMELLHSLLPQGPDRWDSLSKGQRMQLGIVLTSLQENIHVASLLGFTSTLEGELSPPLEGDGSGMSLGASPTEDTHLAEVLMKTLLRNLGYHTEQAFGELEKNSDKRQPSITCEDGAPPSHLRELLSSLQKHLLAYCHASNSDEISSSVSLLHKHLCLLLPHAVEVLQRSTTLLKQSGSNASQAVRSKLRDVLVNSAAGSMLSHILHSLLLLPVTVTRPLLHHLLALLPELDKLNRLLPAASVLEEQEMEWPMRVSSDSPDPTAMPLPQPVRGWVWLVDLERTCSLVIGWCLGGMLAWRPLSKEERETSGWMVSKLMQNGMEKQVQHVDKLVSKMSEAAMLGDDDFDISEHNVQKECLSLLDLTLGKSREPGQFIWEAMQEYALSRGWETSDDDLDDLLDRATRCLLACLLKQTRLFHHAAQRPRSTIEDSKSLIEVYRTVYRVRRKLVTTKLMQRQEAQEPESDPMDEATNNLSDSESGERKRYPTAAIPSTSSVLPAGATAMATIVTYSPRTKSFLRKKVEQSSTSSTSQNLSLSDLEVDPEAEPPKPDPSNTDDDDEDTVRDEDPERGGDSSKAAAKQTYFSFSEACKSLIERCMFLILGVSPAILENGHQSVVPDFDKTGNSLDTKEITTKSEGKVKSPESTSSSQDGSKIFDNADSKSPSKTSSPCHSNKHQNCLSCLRNICNEAVNFVCQEFSPAQTHREEEELLYCTDPNTVALALQNQQYRAEIRFDALNQILALLHGNQDDKTKETPEGGVESPFSSLCLLTSAHFQFMLGAFGLDTLDQCNRDSSRTMQLYHYSDGIRSATMSTQDQIRAVAHRICNHLVTVLAERASEMPAKKSAQHRLTLATVFALSVKYHPPDICLAISSGILPLLADLCGGKSALARPLHPSLLGLQLPGGTPPTLRILQVASMRLLQVLAITAGTYAQQLDNKIVQAVVDLLWDQLDSLMSLAITDPHLTSGRRSKSNSLTDTSSGSQKSETKSSKSTSKDKEHKVGKRTRQAAQNALGDFLVFLRRVSSCGVVQSKMAESRWTDILLAIVGHHPQSGLPRIENVRTRLLALHLLETVLPALKTSNRGQQIQVIEQLMTNISDSMWSAPLASARHCANRIQTALARQRSASTSSSDAGRSESNQRALPFTKKSLTDTTTSSGNSCWMNISLADAPSADEDDDDDGLILQDAVFDPDKTVCCSVENSHTLVHGSGGRGYGLGATGITAGCYQWKFNIVKENKGNEGTCVGVSRYPVRDFSHRTTSDMWLYRAYSGNLYHNGEHTLTLPGFTQGDYVTCVLDMEARTVSFGKNGEEPRLAFEDIEATELYPVVMFYSSNPGEKVKICDMQVRGAPRDLYPGDPLCAPMTSILSESHISLVNWLHRNDQWRDVVNTCLLDRLTSIGQVLGHLHGDGVQGKGKTKSTGSLSKGNKDGTKVQKSKDDDTKGTQKTLDGTEETEKSTEKVTKESSSKEDSKETEVVQNGRSGETLLTIDEGKTEEVKEEVEMEHDTPSVSDKIEGEKDSLKDGDKDEKKAGVKDTSIASSDDQKEDTAVQSLEDMCQHVWPALAIIGGIDKGLRMGGRCIHRQTSREAVLLGVAKVGNSSAKVQWEDGEANISDSAISNLEPVIPITFDTGRLQGLTPSLLSNLALLSGLAEESPPKTSPREGGARRDGERGNGGKDAAKEGKEEQKEKEKEKELLERSLDEDIAKAMDEEQQVADDAKTKETTEQPVDQTASTFRSSSPVADQAEADSSPIAVSKPDIPDAPATDDAKAAAVATSGSVTTEMVEEVLQSITEDLQAMSCQETTPTGTQETTPTSTQETTPTSTQVSNDTTTSGDIPETDTNAAIAAAPPEIFVTTSLSTCTCTCTIQLTQPTSNGSITTTTSSATNIVAPAPAVDQTMSNPGKTDKEPAATSASTSGGEPGPTSDRRGSSLLKSIDPIEQAQLEMKQVMLALVRINAMKSLGTIIGCSKYAEMLLVPKMETSNKPVKRQNSKEKSSSQSTSTSSRPSSPKSSDSNDPPKSGECLEELRSTLRSIMRRLVKQAVMPSPIKRVVSVAELERAQAMLVKVTAQAPFAVDEGEDRATGGESASASSKPSQTPPQDSLLPQGEGNDQSQDEGLSLAPVSAPPTPSSSIPPRRLRRITRNNGTLTLRRQPRGPPRVPADTPPPSPDPCEAARDSAAAASRLAARRAASPPPPPIAGPLLEMGFTIQHIHKAMEVTGTSGELDPERISVLATWMLEHPHTAVPDPEEEEEEDEGGIDALSILTGATVGLSSTTSLSVDEGSNADAMSLDAGIEESIFMVDEAGIAPAISTERPPSRLERYRAVADLSSLANAMARSLDTPSVPYQDLMGSALLSGTFPQNLQDVTIFDEQDMDIEEDQTNNLLGDITSETELLGQWYEELSHVSSAQVTCELCSTTVTWFNRHMHQYHPGCGKSCGHMGYRSNGSYVDGWFGGACGTGTPYYLLCRDCRQKYLQDKPASQQSPVAVDLGVGADTGADDETGHLGVDEDLLLSGQENFEQVMHRLGLTDSRPIPSALDFSEQDPLGAKACSDCKGQTNNGGAQQNDGNSFPSINGQPCRLSLGEQVSILLTPQERGVALRKVAAASQVLLARSMVMRALSLLSVSGSACNLSEGLERLGLADIRLVVRLMCLAAAGRADFTSMSTSYPDTSFSQTQYYPSPSSATSAAVDAISHSSTSSLSYLSSAIGALVLSNPSAAKLLVQLCTKDLLSAACGLNIAAIDTRRVAMATEDPSSSDQRALSSPSFAVTKALVALLAKSSPSTSKSHGASDNKDTKPKSNPLLLANALAACCLSSRLASDHRQWAAQQLVKALAGKAKDETGSRGPQSLPMVADVQGELPQCPVEKVEAHTAPLTASRWNTKKALLATCGRDGRVRTWSLTPSSHPLPQQICTFSATEDQIAILKGRYPDGLPLSNFCWTPSGRIMAGSVDNLVNIWFTTGGRGHLDIQPQLVTALTWPLHKGLLEGRAGTTTDMLVVGRVDGSLGLIEILDHTTFHRVELEQCYRQGVAVTCLAWYDEDHRFAVGYSDGQLAFCSRDTFDPEPTFVLEAHENQVLCVEWNTTGHLLASCAAGDAVKIWLQTGKQPSCLYELQLPSCPLVSTLEWCSLSPQIGNANFFLAIGCVTGSLHVWRIPYQNRMDIPTPIGSRPRQFLEPLTPASPAQEKIGVADEKPKELIVVKGHSGVITHLTFSPDGLLLASGCSEGLVNVWALHEGAVLHTFKGDGPVQDLSWTSSSSLAFCSAKSRFLTIGVCSEDWYLKHRVYAACRMALVSQGIVGLHQAPFLRAFLERLPMILQTQYSAEKGQVLRGDQLVHSSFLQCLAALALALNLGHALYLHPRPPHRTQEDDAPILPEWNWLSSFCTAMKSATALMQREVMPPEFLVPNMELLQASERPRPTVNSDWSLMMDQQIMSWAMQKPEDWQLGGRCEVFVWGSGRQGQLAETGRGTATPNLVTSFSSAQQVICGQNCTFVIHSNGTVSACGEGSYGRLGQGNSDDLHTLTVISALQGFVVTQLVTSCGSDGHSMALTESGEVFSWGDGDYGKLGHGNSDRQRRPRQVEALQGEEISQMACGFKHSAVVTSDGKLFTFGNGDYGRLGHGNTSNKKTPEPVVALGQSVGQVSCGMNHTLCVSADGTIVWAFGDGDYGKLGLGNSTAKSYPQRIESLCNIGIKKVCCGTQYSVALTKDGRVFTFGQDRLTGLSENRARLANRPQQVLALAGFFVEDIAVGSEHTVALTSTGDVWGWGSNSDGQLGLGHFNTVREPVLVGSLQGKNIQQIAAGRSHSAAWTAPPVPRCSPGSPAPLQLGLPDHIPTQYTALKDCSPGSVRARLRLLHHFSDLMYSSWRLLNLDPAQHITLGPYGAGISGLMDGSLRPLLAPRVYTLPMVRAIGRTMVQGKNYGPQVTVKRLATRGRKCKPIFVQIAKQVVRLKPADLRLPARAWKVKLVGEGADDAGGVFDDTITEMCQELESGTVGLLIPTPNAVSENGSNRDRFLLNPSAGSEEQLSLFKFLGILFGVAIRTKKPLDLHLAPLVWKQLVGIPLTTQDLEEVDFLNVQNLRNISDIDKSGVNEDNFHEVIPLERFEGQSADGRFVPIVPGGWSIPLTFSNRKEYVERALAYRLHELDRQVAAVREGMSWIIPIPLLSLLTYRQLEQMVCGMPVISVDILKRVVRYREIDEHHPLVQWLWQTLEQFTNEERVLFMRFVSGRSRLPANIADISQRFQIMKVDRSVDGLPTAQTCFFQLRIPPYSSQAVMAERLRYAIHNCRSIDMDNYMLSRNTDAANLSDGEM</sequence>
<feature type="region of interest" description="Disordered" evidence="13">
    <location>
        <begin position="2661"/>
        <end position="2698"/>
    </location>
</feature>
<dbReference type="Pfam" id="PF00632">
    <property type="entry name" value="HECT"/>
    <property type="match status" value="1"/>
</dbReference>
<feature type="repeat" description="RCC1" evidence="12">
    <location>
        <begin position="4312"/>
        <end position="4360"/>
    </location>
</feature>
<dbReference type="Gene3D" id="3.90.1750.10">
    <property type="entry name" value="Hect, E3 ligase catalytic domains"/>
    <property type="match status" value="1"/>
</dbReference>
<keyword evidence="11" id="KW-0853">WD repeat</keyword>
<dbReference type="CDD" id="cd12881">
    <property type="entry name" value="SPRY_HERC1"/>
    <property type="match status" value="1"/>
</dbReference>
<feature type="compositionally biased region" description="Polar residues" evidence="13">
    <location>
        <begin position="1504"/>
        <end position="1513"/>
    </location>
</feature>
<dbReference type="OMA" id="LAICCQN"/>
<feature type="compositionally biased region" description="Low complexity" evidence="13">
    <location>
        <begin position="1981"/>
        <end position="1997"/>
    </location>
</feature>
<evidence type="ECO:0000256" key="3">
    <source>
        <dbReference type="ARBA" id="ARBA00004906"/>
    </source>
</evidence>
<feature type="region of interest" description="Disordered" evidence="13">
    <location>
        <begin position="1314"/>
        <end position="1354"/>
    </location>
</feature>
<keyword evidence="8" id="KW-0677">Repeat</keyword>
<feature type="region of interest" description="Disordered" evidence="13">
    <location>
        <begin position="2511"/>
        <end position="2557"/>
    </location>
</feature>
<feature type="repeat" description="RCC1" evidence="12">
    <location>
        <begin position="4520"/>
        <end position="4571"/>
    </location>
</feature>
<feature type="region of interest" description="Disordered" evidence="13">
    <location>
        <begin position="2842"/>
        <end position="2883"/>
    </location>
</feature>
<feature type="repeat" description="WD" evidence="11">
    <location>
        <begin position="3730"/>
        <end position="3763"/>
    </location>
</feature>
<dbReference type="InterPro" id="IPR000408">
    <property type="entry name" value="Reg_chr_condens"/>
</dbReference>
<feature type="domain" description="HECT" evidence="15">
    <location>
        <begin position="4815"/>
        <end position="5162"/>
    </location>
</feature>
<comment type="pathway">
    <text evidence="3">Protein modification; protein ubiquitination.</text>
</comment>
<feature type="compositionally biased region" description="Polar residues" evidence="13">
    <location>
        <begin position="2686"/>
        <end position="2698"/>
    </location>
</feature>
<reference evidence="16" key="2">
    <citation type="submission" date="2021-01" db="UniProtKB">
        <authorList>
            <consortium name="EnsemblMetazoa"/>
        </authorList>
    </citation>
    <scope>IDENTIFICATION</scope>
</reference>
<dbReference type="CTD" id="8925"/>
<dbReference type="GO" id="GO:0005737">
    <property type="term" value="C:cytoplasm"/>
    <property type="evidence" value="ECO:0007669"/>
    <property type="project" value="UniProtKB-SubCell"/>
</dbReference>
<feature type="region of interest" description="Disordered" evidence="13">
    <location>
        <begin position="1382"/>
        <end position="1439"/>
    </location>
</feature>
<dbReference type="Gene3D" id="2.130.10.10">
    <property type="entry name" value="YVTN repeat-like/Quinoprotein amine dehydrogenase"/>
    <property type="match status" value="1"/>
</dbReference>
<name>A0A7M7SUN9_STRPU</name>
<evidence type="ECO:0000256" key="12">
    <source>
        <dbReference type="PROSITE-ProRule" id="PRU00235"/>
    </source>
</evidence>
<dbReference type="Gene3D" id="3.30.2410.10">
    <property type="entry name" value="Hect, E3 ligase catalytic domain"/>
    <property type="match status" value="1"/>
</dbReference>
<feature type="compositionally biased region" description="Basic and acidic residues" evidence="13">
    <location>
        <begin position="1846"/>
        <end position="1860"/>
    </location>
</feature>
<evidence type="ECO:0000256" key="2">
    <source>
        <dbReference type="ARBA" id="ARBA00004496"/>
    </source>
</evidence>
<dbReference type="PROSITE" id="PS50012">
    <property type="entry name" value="RCC1_3"/>
    <property type="match status" value="13"/>
</dbReference>
<dbReference type="InParanoid" id="A0A7M7SUN9"/>
<feature type="region of interest" description="Disordered" evidence="13">
    <location>
        <begin position="2751"/>
        <end position="2791"/>
    </location>
</feature>
<evidence type="ECO:0000256" key="10">
    <source>
        <dbReference type="PROSITE-ProRule" id="PRU00104"/>
    </source>
</evidence>
<dbReference type="InterPro" id="IPR035983">
    <property type="entry name" value="Hect_E3_ubiquitin_ligase"/>
</dbReference>
<dbReference type="SMART" id="SM00320">
    <property type="entry name" value="WD40"/>
    <property type="match status" value="7"/>
</dbReference>
<feature type="compositionally biased region" description="Polar residues" evidence="13">
    <location>
        <begin position="1522"/>
        <end position="1536"/>
    </location>
</feature>
<dbReference type="PRINTS" id="PR00633">
    <property type="entry name" value="RCCNDNSATION"/>
</dbReference>
<feature type="active site" description="Glycyl thioester intermediate" evidence="10">
    <location>
        <position position="5125"/>
    </location>
</feature>
<evidence type="ECO:0000313" key="17">
    <source>
        <dbReference type="Proteomes" id="UP000007110"/>
    </source>
</evidence>
<dbReference type="Pfam" id="PF25390">
    <property type="entry name" value="WD40_RLD"/>
    <property type="match status" value="2"/>
</dbReference>
<dbReference type="InterPro" id="IPR043136">
    <property type="entry name" value="B30.2/SPRY_sf"/>
</dbReference>
<dbReference type="Pfam" id="PF13540">
    <property type="entry name" value="RCC1_2"/>
    <property type="match status" value="2"/>
</dbReference>
<feature type="compositionally biased region" description="Polar residues" evidence="13">
    <location>
        <begin position="2585"/>
        <end position="2601"/>
    </location>
</feature>
<dbReference type="InterPro" id="IPR001870">
    <property type="entry name" value="B30.2/SPRY"/>
</dbReference>
<feature type="repeat" description="RCC1" evidence="12">
    <location>
        <begin position="425"/>
        <end position="478"/>
    </location>
</feature>
<feature type="repeat" description="RCC1" evidence="12">
    <location>
        <begin position="532"/>
        <end position="581"/>
    </location>
</feature>
<dbReference type="Gene3D" id="3.30.2160.10">
    <property type="entry name" value="Hect, E3 ligase catalytic domain"/>
    <property type="match status" value="1"/>
</dbReference>
<dbReference type="CDD" id="cd00078">
    <property type="entry name" value="HECTc"/>
    <property type="match status" value="1"/>
</dbReference>
<feature type="compositionally biased region" description="Basic and acidic residues" evidence="13">
    <location>
        <begin position="2312"/>
        <end position="2334"/>
    </location>
</feature>
<dbReference type="Pfam" id="PF00415">
    <property type="entry name" value="RCC1"/>
    <property type="match status" value="2"/>
</dbReference>
<dbReference type="Pfam" id="PF00622">
    <property type="entry name" value="SPRY"/>
    <property type="match status" value="1"/>
</dbReference>
<evidence type="ECO:0000256" key="6">
    <source>
        <dbReference type="ARBA" id="ARBA00022553"/>
    </source>
</evidence>
<feature type="compositionally biased region" description="Low complexity" evidence="13">
    <location>
        <begin position="1385"/>
        <end position="1398"/>
    </location>
</feature>
<comment type="subcellular location">
    <subcellularLocation>
        <location evidence="2">Cytoplasm</location>
    </subcellularLocation>
</comment>
<dbReference type="EC" id="2.3.2.26" evidence="4"/>
<evidence type="ECO:0000256" key="4">
    <source>
        <dbReference type="ARBA" id="ARBA00012485"/>
    </source>
</evidence>
<feature type="region of interest" description="Disordered" evidence="13">
    <location>
        <begin position="2264"/>
        <end position="2408"/>
    </location>
</feature>
<feature type="compositionally biased region" description="Basic and acidic residues" evidence="13">
    <location>
        <begin position="1489"/>
        <end position="1503"/>
    </location>
</feature>
<feature type="compositionally biased region" description="Basic and acidic residues" evidence="13">
    <location>
        <begin position="3651"/>
        <end position="3660"/>
    </location>
</feature>
<feature type="compositionally biased region" description="Basic and acidic residues" evidence="13">
    <location>
        <begin position="2363"/>
        <end position="2392"/>
    </location>
</feature>
<reference evidence="17" key="1">
    <citation type="submission" date="2015-02" db="EMBL/GenBank/DDBJ databases">
        <title>Genome sequencing for Strongylocentrotus purpuratus.</title>
        <authorList>
            <person name="Murali S."/>
            <person name="Liu Y."/>
            <person name="Vee V."/>
            <person name="English A."/>
            <person name="Wang M."/>
            <person name="Skinner E."/>
            <person name="Han Y."/>
            <person name="Muzny D.M."/>
            <person name="Worley K.C."/>
            <person name="Gibbs R.A."/>
        </authorList>
    </citation>
    <scope>NUCLEOTIDE SEQUENCE</scope>
</reference>
<dbReference type="SMART" id="SM00449">
    <property type="entry name" value="SPRY"/>
    <property type="match status" value="1"/>
</dbReference>
<feature type="compositionally biased region" description="Pro residues" evidence="13">
    <location>
        <begin position="3016"/>
        <end position="3031"/>
    </location>
</feature>
<feature type="repeat" description="RCC1" evidence="12">
    <location>
        <begin position="479"/>
        <end position="531"/>
    </location>
</feature>
<feature type="repeat" description="RCC1" evidence="12">
    <location>
        <begin position="375"/>
        <end position="424"/>
    </location>
</feature>
<feature type="repeat" description="RCC1" evidence="12">
    <location>
        <begin position="583"/>
        <end position="634"/>
    </location>
</feature>
<evidence type="ECO:0000256" key="13">
    <source>
        <dbReference type="SAM" id="MobiDB-lite"/>
    </source>
</evidence>
<evidence type="ECO:0000256" key="11">
    <source>
        <dbReference type="PROSITE-ProRule" id="PRU00221"/>
    </source>
</evidence>
<keyword evidence="7" id="KW-0808">Transferase</keyword>
<feature type="repeat" description="WD" evidence="11">
    <location>
        <begin position="3931"/>
        <end position="3962"/>
    </location>
</feature>
<dbReference type="InterPro" id="IPR058923">
    <property type="entry name" value="RCC1-like_dom"/>
</dbReference>
<organism evidence="16 17">
    <name type="scientific">Strongylocentrotus purpuratus</name>
    <name type="common">Purple sea urchin</name>
    <dbReference type="NCBI Taxonomy" id="7668"/>
    <lineage>
        <taxon>Eukaryota</taxon>
        <taxon>Metazoa</taxon>
        <taxon>Echinodermata</taxon>
        <taxon>Eleutherozoa</taxon>
        <taxon>Echinozoa</taxon>
        <taxon>Echinoidea</taxon>
        <taxon>Euechinoidea</taxon>
        <taxon>Echinacea</taxon>
        <taxon>Camarodonta</taxon>
        <taxon>Echinidea</taxon>
        <taxon>Strongylocentrotidae</taxon>
        <taxon>Strongylocentrotus</taxon>
    </lineage>
</organism>
<evidence type="ECO:0000313" key="16">
    <source>
        <dbReference type="EnsemblMetazoa" id="XP_030832725"/>
    </source>
</evidence>
<dbReference type="GO" id="GO:0061630">
    <property type="term" value="F:ubiquitin protein ligase activity"/>
    <property type="evidence" value="ECO:0007669"/>
    <property type="project" value="UniProtKB-EC"/>
</dbReference>
<dbReference type="InterPro" id="IPR015943">
    <property type="entry name" value="WD40/YVTN_repeat-like_dom_sf"/>
</dbReference>
<feature type="compositionally biased region" description="Polar residues" evidence="13">
    <location>
        <begin position="2947"/>
        <end position="2961"/>
    </location>
</feature>
<feature type="region of interest" description="Disordered" evidence="13">
    <location>
        <begin position="1981"/>
        <end position="2016"/>
    </location>
</feature>
<feature type="domain" description="B30.2/SPRY" evidence="14">
    <location>
        <begin position="2015"/>
        <end position="2207"/>
    </location>
</feature>
<keyword evidence="6" id="KW-0597">Phosphoprotein</keyword>
<feature type="region of interest" description="Disordered" evidence="13">
    <location>
        <begin position="1827"/>
        <end position="1866"/>
    </location>
</feature>
<dbReference type="KEGG" id="spu:592238"/>
<accession>A0A7M7SUN9</accession>
<dbReference type="Gene3D" id="2.60.120.920">
    <property type="match status" value="1"/>
</dbReference>
<feature type="compositionally biased region" description="Low complexity" evidence="13">
    <location>
        <begin position="2857"/>
        <end position="2881"/>
    </location>
</feature>
<dbReference type="CDD" id="cd14401">
    <property type="entry name" value="UBA_HERC1"/>
    <property type="match status" value="1"/>
</dbReference>
<dbReference type="PROSITE" id="PS50082">
    <property type="entry name" value="WD_REPEATS_2"/>
    <property type="match status" value="3"/>
</dbReference>
<dbReference type="PANTHER" id="PTHR22872">
    <property type="entry name" value="BTK-BINDING PROTEIN-RELATED"/>
    <property type="match status" value="1"/>
</dbReference>
<dbReference type="RefSeq" id="XP_030832725.1">
    <property type="nucleotide sequence ID" value="XM_030976865.1"/>
</dbReference>
<dbReference type="PROSITE" id="PS50294">
    <property type="entry name" value="WD_REPEATS_REGION"/>
    <property type="match status" value="3"/>
</dbReference>
<evidence type="ECO:0000256" key="5">
    <source>
        <dbReference type="ARBA" id="ARBA00022490"/>
    </source>
</evidence>
<feature type="compositionally biased region" description="Acidic residues" evidence="13">
    <location>
        <begin position="1415"/>
        <end position="1425"/>
    </location>
</feature>
<evidence type="ECO:0000256" key="8">
    <source>
        <dbReference type="ARBA" id="ARBA00022737"/>
    </source>
</evidence>